<dbReference type="InterPro" id="IPR003607">
    <property type="entry name" value="HD/PDEase_dom"/>
</dbReference>
<name>A0ABW8J9R5_9GAMM</name>
<sequence>MPRRPIDTSELIVGRPMRFNAYDARGNLLLCSGQVIVSEALRDMLLQHGLFYGSEEECRGPLPLESQEPPPSPLARVLGARRSLHALLSNPARENFSATLANIATQVRAACEANPDVALASALLCIKGPYSSRHAVNVAIVCQITGIALELDADELASTVCAALTMNIGMSALHDALAMHKGPISHAQRAAVRAHCERGATRLRELGIDDAIWLDAVRDHHERGDGSGYPAGKHGAEVGRPARLLAMADVYCARIVGRDHRSPLPPKQALRWLFLNENAVLDEQLARVFIKTLGIYPPGTGVRLRNGSAGIVVQRGIAGHQPVVASLTTPEGLRLVSPIRRSGDVESFGIVEVADLWNLNLDVNMEALWGADASD</sequence>
<evidence type="ECO:0000313" key="3">
    <source>
        <dbReference type="Proteomes" id="UP001620339"/>
    </source>
</evidence>
<dbReference type="PANTHER" id="PTHR43155:SF2">
    <property type="entry name" value="CYCLIC DI-GMP PHOSPHODIESTERASE PA4108"/>
    <property type="match status" value="1"/>
</dbReference>
<dbReference type="SUPFAM" id="SSF109604">
    <property type="entry name" value="HD-domain/PDEase-like"/>
    <property type="match status" value="1"/>
</dbReference>
<comment type="caution">
    <text evidence="2">The sequence shown here is derived from an EMBL/GenBank/DDBJ whole genome shotgun (WGS) entry which is preliminary data.</text>
</comment>
<dbReference type="PROSITE" id="PS51832">
    <property type="entry name" value="HD_GYP"/>
    <property type="match status" value="1"/>
</dbReference>
<proteinExistence type="predicted"/>
<dbReference type="PANTHER" id="PTHR43155">
    <property type="entry name" value="CYCLIC DI-GMP PHOSPHODIESTERASE PA4108-RELATED"/>
    <property type="match status" value="1"/>
</dbReference>
<dbReference type="InterPro" id="IPR037522">
    <property type="entry name" value="HD_GYP_dom"/>
</dbReference>
<dbReference type="EMBL" id="JADIKK010000008">
    <property type="protein sequence ID" value="MFK2879041.1"/>
    <property type="molecule type" value="Genomic_DNA"/>
</dbReference>
<evidence type="ECO:0000313" key="2">
    <source>
        <dbReference type="EMBL" id="MFK2879041.1"/>
    </source>
</evidence>
<dbReference type="Gene3D" id="1.10.3210.10">
    <property type="entry name" value="Hypothetical protein af1432"/>
    <property type="match status" value="1"/>
</dbReference>
<keyword evidence="3" id="KW-1185">Reference proteome</keyword>
<dbReference type="Proteomes" id="UP001620339">
    <property type="component" value="Unassembled WGS sequence"/>
</dbReference>
<accession>A0ABW8J9R5</accession>
<organism evidence="2 3">
    <name type="scientific">Rhodanobacter hydrolyticus</name>
    <dbReference type="NCBI Taxonomy" id="2250595"/>
    <lineage>
        <taxon>Bacteria</taxon>
        <taxon>Pseudomonadati</taxon>
        <taxon>Pseudomonadota</taxon>
        <taxon>Gammaproteobacteria</taxon>
        <taxon>Lysobacterales</taxon>
        <taxon>Rhodanobacteraceae</taxon>
        <taxon>Rhodanobacter</taxon>
    </lineage>
</organism>
<dbReference type="RefSeq" id="WP_404615920.1">
    <property type="nucleotide sequence ID" value="NZ_JADIKK010000008.1"/>
</dbReference>
<reference evidence="2 3" key="1">
    <citation type="submission" date="2020-10" db="EMBL/GenBank/DDBJ databases">
        <title>Phylogeny of dyella-like bacteria.</title>
        <authorList>
            <person name="Fu J."/>
        </authorList>
    </citation>
    <scope>NUCLEOTIDE SEQUENCE [LARGE SCALE GENOMIC DNA]</scope>
    <source>
        <strain evidence="2 3">KACC 19113</strain>
    </source>
</reference>
<gene>
    <name evidence="2" type="ORF">ISP25_18390</name>
</gene>
<feature type="domain" description="HD-GYP" evidence="1">
    <location>
        <begin position="109"/>
        <end position="305"/>
    </location>
</feature>
<protein>
    <submittedName>
        <fullName evidence="2">Phosphohydrolase</fullName>
    </submittedName>
</protein>
<dbReference type="CDD" id="cd00077">
    <property type="entry name" value="HDc"/>
    <property type="match status" value="1"/>
</dbReference>
<evidence type="ECO:0000259" key="1">
    <source>
        <dbReference type="PROSITE" id="PS51832"/>
    </source>
</evidence>
<dbReference type="Pfam" id="PF13487">
    <property type="entry name" value="HD_5"/>
    <property type="match status" value="1"/>
</dbReference>